<dbReference type="STRING" id="416591.Tlet_0805"/>
<dbReference type="AlphaFoldDB" id="A8F5D7"/>
<organism evidence="2 3">
    <name type="scientific">Pseudothermotoga lettingae (strain ATCC BAA-301 / DSM 14385 / NBRC 107922 / TMO)</name>
    <name type="common">Thermotoga lettingae</name>
    <dbReference type="NCBI Taxonomy" id="416591"/>
    <lineage>
        <taxon>Bacteria</taxon>
        <taxon>Thermotogati</taxon>
        <taxon>Thermotogota</taxon>
        <taxon>Thermotogae</taxon>
        <taxon>Thermotogales</taxon>
        <taxon>Thermotogaceae</taxon>
        <taxon>Pseudothermotoga</taxon>
    </lineage>
</organism>
<keyword evidence="3" id="KW-1185">Reference proteome</keyword>
<proteinExistence type="predicted"/>
<dbReference type="KEGG" id="tle:Tlet_0805"/>
<gene>
    <name evidence="2" type="ordered locus">Tlet_0805</name>
</gene>
<sequence>MKYRFSVALFIAIVVVLVFLLYLRTPHPVVLLFDDGQTDFYLGVREYLERNDFEMEIVSVRVDQPMAKLEEVMKKYSNSYAIGPRLSTEALNIISLLERYNIFAIAPLVTSPEVIGKSEYLMTLSSSDEIQVYEISKRLEKDQVKKLLVVCDEKNPVYSEIFAKILKNTVKRAEIQIVFINSVDELVEYPFENFDSMLLITDGIVAGMIAQMASNRGFSGRIYGSDYTFTDVLFETGLDSIEDMIVYSPFDFSKMRDSGFLNLQQAGAYDSLMIIHNLLAQSILPKEAYSYLVGRSFDGATGSFTIEKDLSALRKTNFLIVKGGKFEPELDER</sequence>
<dbReference type="RefSeq" id="WP_012002852.1">
    <property type="nucleotide sequence ID" value="NC_009828.1"/>
</dbReference>
<keyword evidence="1" id="KW-1133">Transmembrane helix</keyword>
<reference evidence="2 3" key="1">
    <citation type="submission" date="2007-08" db="EMBL/GenBank/DDBJ databases">
        <title>Complete sequence of Thermotoga lettingae TMO.</title>
        <authorList>
            <consortium name="US DOE Joint Genome Institute"/>
            <person name="Copeland A."/>
            <person name="Lucas S."/>
            <person name="Lapidus A."/>
            <person name="Barry K."/>
            <person name="Glavina del Rio T."/>
            <person name="Dalin E."/>
            <person name="Tice H."/>
            <person name="Pitluck S."/>
            <person name="Foster B."/>
            <person name="Bruce D."/>
            <person name="Schmutz J."/>
            <person name="Larimer F."/>
            <person name="Land M."/>
            <person name="Hauser L."/>
            <person name="Kyrpides N."/>
            <person name="Mikhailova N."/>
            <person name="Nelson K."/>
            <person name="Gogarten J.P."/>
            <person name="Noll K."/>
            <person name="Richardson P."/>
        </authorList>
    </citation>
    <scope>NUCLEOTIDE SEQUENCE [LARGE SCALE GENOMIC DNA]</scope>
    <source>
        <strain evidence="3">ATCC BAA-301 / DSM 14385 / NBRC 107922 / TMO</strain>
    </source>
</reference>
<keyword evidence="1" id="KW-0472">Membrane</keyword>
<dbReference type="Proteomes" id="UP000002016">
    <property type="component" value="Chromosome"/>
</dbReference>
<feature type="transmembrane region" description="Helical" evidence="1">
    <location>
        <begin position="7"/>
        <end position="23"/>
    </location>
</feature>
<dbReference type="SUPFAM" id="SSF53822">
    <property type="entry name" value="Periplasmic binding protein-like I"/>
    <property type="match status" value="1"/>
</dbReference>
<name>A8F5D7_PSELT</name>
<dbReference type="CDD" id="cd06268">
    <property type="entry name" value="PBP1_ABC_transporter_LIVBP-like"/>
    <property type="match status" value="1"/>
</dbReference>
<evidence type="ECO:0000313" key="2">
    <source>
        <dbReference type="EMBL" id="ABV33371.1"/>
    </source>
</evidence>
<dbReference type="InterPro" id="IPR028082">
    <property type="entry name" value="Peripla_BP_I"/>
</dbReference>
<accession>A8F5D7</accession>
<dbReference type="OrthoDB" id="45588at2"/>
<protein>
    <recommendedName>
        <fullName evidence="4">Leucine-binding protein domain-containing protein</fullName>
    </recommendedName>
</protein>
<reference evidence="2 3" key="2">
    <citation type="journal article" date="2009" name="Proc. Natl. Acad. Sci. U.S.A.">
        <title>On the chimeric nature, thermophilic origin, and phylogenetic placement of the Thermotogales.</title>
        <authorList>
            <person name="Zhaxybayeva O."/>
            <person name="Swithers K.S."/>
            <person name="Lapierre P."/>
            <person name="Fournier G.P."/>
            <person name="Bickhart D.M."/>
            <person name="DeBoy R.T."/>
            <person name="Nelson K.E."/>
            <person name="Nesbo C.L."/>
            <person name="Doolittle W.F."/>
            <person name="Gogarten J.P."/>
            <person name="Noll K.M."/>
        </authorList>
    </citation>
    <scope>NUCLEOTIDE SEQUENCE [LARGE SCALE GENOMIC DNA]</scope>
    <source>
        <strain evidence="3">ATCC BAA-301 / DSM 14385 / NBRC 107922 / TMO</strain>
    </source>
</reference>
<dbReference type="Gene3D" id="3.40.50.2300">
    <property type="match status" value="2"/>
</dbReference>
<evidence type="ECO:0000256" key="1">
    <source>
        <dbReference type="SAM" id="Phobius"/>
    </source>
</evidence>
<dbReference type="HOGENOM" id="CLU_833843_0_0_0"/>
<keyword evidence="1" id="KW-0812">Transmembrane</keyword>
<evidence type="ECO:0008006" key="4">
    <source>
        <dbReference type="Google" id="ProtNLM"/>
    </source>
</evidence>
<dbReference type="EMBL" id="CP000812">
    <property type="protein sequence ID" value="ABV33371.1"/>
    <property type="molecule type" value="Genomic_DNA"/>
</dbReference>
<evidence type="ECO:0000313" key="3">
    <source>
        <dbReference type="Proteomes" id="UP000002016"/>
    </source>
</evidence>
<dbReference type="eggNOG" id="COG0683">
    <property type="taxonomic scope" value="Bacteria"/>
</dbReference>